<keyword evidence="5 10" id="KW-0145">Chemotaxis</keyword>
<evidence type="ECO:0000313" key="12">
    <source>
        <dbReference type="Proteomes" id="UP000243739"/>
    </source>
</evidence>
<accession>A0A1D2YXL7</accession>
<dbReference type="GO" id="GO:0009425">
    <property type="term" value="C:bacterial-type flagellum basal body"/>
    <property type="evidence" value="ECO:0007669"/>
    <property type="project" value="InterPro"/>
</dbReference>
<comment type="subcellular location">
    <subcellularLocation>
        <location evidence="2">Cell membrane</location>
        <topology evidence="2">Single-pass membrane protein</topology>
    </subcellularLocation>
</comment>
<evidence type="ECO:0000313" key="11">
    <source>
        <dbReference type="EMBL" id="OEG00410.1"/>
    </source>
</evidence>
<evidence type="ECO:0000256" key="2">
    <source>
        <dbReference type="ARBA" id="ARBA00004162"/>
    </source>
</evidence>
<dbReference type="Pfam" id="PF03748">
    <property type="entry name" value="FliL"/>
    <property type="match status" value="1"/>
</dbReference>
<comment type="similarity">
    <text evidence="3 10">Belongs to the FliL family.</text>
</comment>
<dbReference type="GO" id="GO:0006935">
    <property type="term" value="P:chemotaxis"/>
    <property type="evidence" value="ECO:0007669"/>
    <property type="project" value="UniProtKB-KW"/>
</dbReference>
<dbReference type="GO" id="GO:0005886">
    <property type="term" value="C:plasma membrane"/>
    <property type="evidence" value="ECO:0007669"/>
    <property type="project" value="UniProtKB-SubCell"/>
</dbReference>
<feature type="transmembrane region" description="Helical" evidence="10">
    <location>
        <begin position="6"/>
        <end position="28"/>
    </location>
</feature>
<name>A0A1D2YXL7_9BACI</name>
<keyword evidence="9 10" id="KW-0472">Membrane</keyword>
<dbReference type="GO" id="GO:0071978">
    <property type="term" value="P:bacterial-type flagellum-dependent swarming motility"/>
    <property type="evidence" value="ECO:0007669"/>
    <property type="project" value="TreeGrafter"/>
</dbReference>
<evidence type="ECO:0000256" key="6">
    <source>
        <dbReference type="ARBA" id="ARBA00022692"/>
    </source>
</evidence>
<evidence type="ECO:0000256" key="9">
    <source>
        <dbReference type="ARBA" id="ARBA00023136"/>
    </source>
</evidence>
<evidence type="ECO:0000256" key="7">
    <source>
        <dbReference type="ARBA" id="ARBA00022779"/>
    </source>
</evidence>
<dbReference type="EMBL" id="MIJF01000001">
    <property type="protein sequence ID" value="OEG00410.1"/>
    <property type="molecule type" value="Genomic_DNA"/>
</dbReference>
<evidence type="ECO:0000256" key="5">
    <source>
        <dbReference type="ARBA" id="ARBA00022500"/>
    </source>
</evidence>
<dbReference type="STRING" id="337097.BHF71_00430"/>
<comment type="caution">
    <text evidence="11">The sequence shown here is derived from an EMBL/GenBank/DDBJ whole genome shotgun (WGS) entry which is preliminary data.</text>
</comment>
<evidence type="ECO:0000256" key="8">
    <source>
        <dbReference type="ARBA" id="ARBA00022989"/>
    </source>
</evidence>
<keyword evidence="12" id="KW-1185">Reference proteome</keyword>
<keyword evidence="8 10" id="KW-1133">Transmembrane helix</keyword>
<keyword evidence="7 10" id="KW-0283">Flagellar rotation</keyword>
<gene>
    <name evidence="11" type="ORF">BHF71_00430</name>
</gene>
<evidence type="ECO:0000256" key="4">
    <source>
        <dbReference type="ARBA" id="ARBA00022475"/>
    </source>
</evidence>
<sequence>MFKNKLLNISLIIIIAITLLGIVAYFLYQYIFYDVSQQEEVPIEPTIDEIIPLTVNVPKISTNLGDSTIIVLELTLQMDNEDAKIEAEKRMFQIKDRINLYLKNLTYESFSTEEKIKKFKTNLIGRLNNILQDGKVVNIDITQLFLQ</sequence>
<reference evidence="11 12" key="1">
    <citation type="submission" date="2016-09" db="EMBL/GenBank/DDBJ databases">
        <title>Draft genome sequence for the type strain of Vulcanibacillus modesticaldus BR, a strictly anaerobic, moderately thermophilic, and nitrate-reducing bacterium from deep sea-hydrothermal vents of the Mid-Atlantic Ridge.</title>
        <authorList>
            <person name="Abin C.A."/>
            <person name="Hollibaugh J.T."/>
        </authorList>
    </citation>
    <scope>NUCLEOTIDE SEQUENCE [LARGE SCALE GENOMIC DNA]</scope>
    <source>
        <strain evidence="11 12">BR</strain>
    </source>
</reference>
<dbReference type="RefSeq" id="WP_069655723.1">
    <property type="nucleotide sequence ID" value="NZ_MIJF01000001.1"/>
</dbReference>
<dbReference type="PANTHER" id="PTHR35091:SF2">
    <property type="entry name" value="FLAGELLAR PROTEIN FLIL"/>
    <property type="match status" value="1"/>
</dbReference>
<evidence type="ECO:0000256" key="10">
    <source>
        <dbReference type="RuleBase" id="RU364125"/>
    </source>
</evidence>
<dbReference type="Proteomes" id="UP000243739">
    <property type="component" value="Unassembled WGS sequence"/>
</dbReference>
<protein>
    <recommendedName>
        <fullName evidence="10">Flagellar protein FliL</fullName>
    </recommendedName>
</protein>
<comment type="function">
    <text evidence="1 10">Controls the rotational direction of flagella during chemotaxis.</text>
</comment>
<evidence type="ECO:0000256" key="1">
    <source>
        <dbReference type="ARBA" id="ARBA00002254"/>
    </source>
</evidence>
<dbReference type="AlphaFoldDB" id="A0A1D2YXL7"/>
<evidence type="ECO:0000256" key="3">
    <source>
        <dbReference type="ARBA" id="ARBA00008281"/>
    </source>
</evidence>
<dbReference type="PANTHER" id="PTHR35091">
    <property type="entry name" value="FLAGELLAR PROTEIN FLIL"/>
    <property type="match status" value="1"/>
</dbReference>
<keyword evidence="6 10" id="KW-0812">Transmembrane</keyword>
<organism evidence="11 12">
    <name type="scientific">Vulcanibacillus modesticaldus</name>
    <dbReference type="NCBI Taxonomy" id="337097"/>
    <lineage>
        <taxon>Bacteria</taxon>
        <taxon>Bacillati</taxon>
        <taxon>Bacillota</taxon>
        <taxon>Bacilli</taxon>
        <taxon>Bacillales</taxon>
        <taxon>Bacillaceae</taxon>
        <taxon>Vulcanibacillus</taxon>
    </lineage>
</organism>
<dbReference type="InterPro" id="IPR005503">
    <property type="entry name" value="FliL"/>
</dbReference>
<proteinExistence type="inferred from homology"/>
<keyword evidence="4 10" id="KW-1003">Cell membrane</keyword>